<dbReference type="Pfam" id="PF01553">
    <property type="entry name" value="Acyltransferase"/>
    <property type="match status" value="1"/>
</dbReference>
<dbReference type="Proteomes" id="UP000195781">
    <property type="component" value="Unassembled WGS sequence"/>
</dbReference>
<dbReference type="PANTHER" id="PTHR10434">
    <property type="entry name" value="1-ACYL-SN-GLYCEROL-3-PHOSPHATE ACYLTRANSFERASE"/>
    <property type="match status" value="1"/>
</dbReference>
<keyword evidence="1 5" id="KW-0808">Transferase</keyword>
<dbReference type="PANTHER" id="PTHR10434:SF11">
    <property type="entry name" value="1-ACYL-SN-GLYCEROL-3-PHOSPHATE ACYLTRANSFERASE"/>
    <property type="match status" value="1"/>
</dbReference>
<keyword evidence="6" id="KW-1185">Reference proteome</keyword>
<reference evidence="6" key="1">
    <citation type="submission" date="2017-04" db="EMBL/GenBank/DDBJ databases">
        <title>Function of individual gut microbiota members based on whole genome sequencing of pure cultures obtained from chicken caecum.</title>
        <authorList>
            <person name="Medvecky M."/>
            <person name="Cejkova D."/>
            <person name="Polansky O."/>
            <person name="Karasova D."/>
            <person name="Kubasova T."/>
            <person name="Cizek A."/>
            <person name="Rychlik I."/>
        </authorList>
    </citation>
    <scope>NUCLEOTIDE SEQUENCE [LARGE SCALE GENOMIC DNA]</scope>
    <source>
        <strain evidence="6">An5</strain>
    </source>
</reference>
<name>A0A1Y3XUG2_9ACTN</name>
<feature type="domain" description="Phospholipid/glycerol acyltransferase" evidence="4">
    <location>
        <begin position="60"/>
        <end position="176"/>
    </location>
</feature>
<feature type="transmembrane region" description="Helical" evidence="3">
    <location>
        <begin position="22"/>
        <end position="42"/>
    </location>
</feature>
<evidence type="ECO:0000313" key="6">
    <source>
        <dbReference type="Proteomes" id="UP000195781"/>
    </source>
</evidence>
<keyword evidence="3" id="KW-1133">Transmembrane helix</keyword>
<gene>
    <name evidence="5" type="ORF">B5G02_02765</name>
</gene>
<keyword evidence="3" id="KW-0812">Transmembrane</keyword>
<proteinExistence type="predicted"/>
<evidence type="ECO:0000313" key="5">
    <source>
        <dbReference type="EMBL" id="OUN89155.1"/>
    </source>
</evidence>
<dbReference type="InterPro" id="IPR002123">
    <property type="entry name" value="Plipid/glycerol_acylTrfase"/>
</dbReference>
<dbReference type="EMBL" id="NFIE01000005">
    <property type="protein sequence ID" value="OUN89155.1"/>
    <property type="molecule type" value="Genomic_DNA"/>
</dbReference>
<keyword evidence="2 5" id="KW-0012">Acyltransferase</keyword>
<evidence type="ECO:0000256" key="2">
    <source>
        <dbReference type="ARBA" id="ARBA00023315"/>
    </source>
</evidence>
<dbReference type="GO" id="GO:0003841">
    <property type="term" value="F:1-acylglycerol-3-phosphate O-acyltransferase activity"/>
    <property type="evidence" value="ECO:0007669"/>
    <property type="project" value="TreeGrafter"/>
</dbReference>
<dbReference type="CDD" id="cd07989">
    <property type="entry name" value="LPLAT_AGPAT-like"/>
    <property type="match status" value="1"/>
</dbReference>
<dbReference type="OrthoDB" id="3210041at2"/>
<evidence type="ECO:0000256" key="1">
    <source>
        <dbReference type="ARBA" id="ARBA00022679"/>
    </source>
</evidence>
<comment type="caution">
    <text evidence="5">The sequence shown here is derived from an EMBL/GenBank/DDBJ whole genome shotgun (WGS) entry which is preliminary data.</text>
</comment>
<evidence type="ECO:0000256" key="3">
    <source>
        <dbReference type="SAM" id="Phobius"/>
    </source>
</evidence>
<evidence type="ECO:0000259" key="4">
    <source>
        <dbReference type="SMART" id="SM00563"/>
    </source>
</evidence>
<protein>
    <submittedName>
        <fullName evidence="5">1-acyl-sn-glycerol-3-phosphate acyltransferase</fullName>
    </submittedName>
</protein>
<organism evidence="5 6">
    <name type="scientific">[Collinsella] massiliensis</name>
    <dbReference type="NCBI Taxonomy" id="1232426"/>
    <lineage>
        <taxon>Bacteria</taxon>
        <taxon>Bacillati</taxon>
        <taxon>Actinomycetota</taxon>
        <taxon>Coriobacteriia</taxon>
        <taxon>Coriobacteriales</taxon>
        <taxon>Coriobacteriaceae</taxon>
        <taxon>Enorma</taxon>
    </lineage>
</organism>
<sequence length="241" mass="27796">MARFFHDEDYYYDRGMRENPPAIRALYLVIIAILYAFTKVFWRWRVERPEELLPKGETGSIIISNHTSMGEVVATVCHIVRTGRRVRPIMKSEFNKNPVVRWFFARVGGIPVDRGTADMKSLRRAQHALKRGEDVLIYPEGTRIRSDDQPVEVHGGFALIAQMAKARVVPIAVCGFRDITPEGSHIMRPLKTWIRCGEGLSLTDAPADVGRRERLQWLEDESIRRMYAVRDELRAEHPGRR</sequence>
<keyword evidence="3" id="KW-0472">Membrane</keyword>
<dbReference type="AlphaFoldDB" id="A0A1Y3XUG2"/>
<accession>A0A1Y3XUG2</accession>
<dbReference type="SMART" id="SM00563">
    <property type="entry name" value="PlsC"/>
    <property type="match status" value="1"/>
</dbReference>
<dbReference type="GO" id="GO:0006654">
    <property type="term" value="P:phosphatidic acid biosynthetic process"/>
    <property type="evidence" value="ECO:0007669"/>
    <property type="project" value="TreeGrafter"/>
</dbReference>
<dbReference type="RefSeq" id="WP_094335094.1">
    <property type="nucleotide sequence ID" value="NZ_NFIE01000005.1"/>
</dbReference>
<dbReference type="SUPFAM" id="SSF69593">
    <property type="entry name" value="Glycerol-3-phosphate (1)-acyltransferase"/>
    <property type="match status" value="1"/>
</dbReference>